<comment type="caution">
    <text evidence="3">The sequence shown here is derived from an EMBL/GenBank/DDBJ whole genome shotgun (WGS) entry which is preliminary data.</text>
</comment>
<name>A0ABP9DP56_9ACTN</name>
<feature type="region of interest" description="Disordered" evidence="1">
    <location>
        <begin position="107"/>
        <end position="140"/>
    </location>
</feature>
<evidence type="ECO:0000256" key="1">
    <source>
        <dbReference type="SAM" id="MobiDB-lite"/>
    </source>
</evidence>
<sequence>MCSNVGSGTCGALEGHSLDDGFPLVPAPGPGAAPLRRPGDGLLVSAAMASDDHRQDWADWESELAAGERAALRAHRRAALRRRVLPGLAAAALLSVLLGALFFTATLDPGRRPPQAPPPTVPAPGTTKPPSSVPSLLGGR</sequence>
<organism evidence="3 4">
    <name type="scientific">Kitasatospora terrestris</name>
    <dbReference type="NCBI Taxonomy" id="258051"/>
    <lineage>
        <taxon>Bacteria</taxon>
        <taxon>Bacillati</taxon>
        <taxon>Actinomycetota</taxon>
        <taxon>Actinomycetes</taxon>
        <taxon>Kitasatosporales</taxon>
        <taxon>Streptomycetaceae</taxon>
        <taxon>Kitasatospora</taxon>
    </lineage>
</organism>
<evidence type="ECO:0000256" key="2">
    <source>
        <dbReference type="SAM" id="Phobius"/>
    </source>
</evidence>
<accession>A0ABP9DP56</accession>
<protein>
    <submittedName>
        <fullName evidence="3">Uncharacterized protein</fullName>
    </submittedName>
</protein>
<keyword evidence="2" id="KW-0812">Transmembrane</keyword>
<evidence type="ECO:0000313" key="4">
    <source>
        <dbReference type="Proteomes" id="UP001501752"/>
    </source>
</evidence>
<keyword evidence="2" id="KW-1133">Transmembrane helix</keyword>
<evidence type="ECO:0000313" key="3">
    <source>
        <dbReference type="EMBL" id="GAA4850059.1"/>
    </source>
</evidence>
<gene>
    <name evidence="3" type="ORF">GCM10023235_28750</name>
</gene>
<proteinExistence type="predicted"/>
<keyword evidence="2" id="KW-0472">Membrane</keyword>
<feature type="compositionally biased region" description="Pro residues" evidence="1">
    <location>
        <begin position="112"/>
        <end position="122"/>
    </location>
</feature>
<dbReference type="EMBL" id="BAABIS010000001">
    <property type="protein sequence ID" value="GAA4850059.1"/>
    <property type="molecule type" value="Genomic_DNA"/>
</dbReference>
<keyword evidence="4" id="KW-1185">Reference proteome</keyword>
<dbReference type="Proteomes" id="UP001501752">
    <property type="component" value="Unassembled WGS sequence"/>
</dbReference>
<reference evidence="4" key="1">
    <citation type="journal article" date="2019" name="Int. J. Syst. Evol. Microbiol.">
        <title>The Global Catalogue of Microorganisms (GCM) 10K type strain sequencing project: providing services to taxonomists for standard genome sequencing and annotation.</title>
        <authorList>
            <consortium name="The Broad Institute Genomics Platform"/>
            <consortium name="The Broad Institute Genome Sequencing Center for Infectious Disease"/>
            <person name="Wu L."/>
            <person name="Ma J."/>
        </authorList>
    </citation>
    <scope>NUCLEOTIDE SEQUENCE [LARGE SCALE GENOMIC DNA]</scope>
    <source>
        <strain evidence="4">JCM 13006</strain>
    </source>
</reference>
<feature type="transmembrane region" description="Helical" evidence="2">
    <location>
        <begin position="84"/>
        <end position="105"/>
    </location>
</feature>